<dbReference type="RefSeq" id="WP_088215481.1">
    <property type="nucleotide sequence ID" value="NZ_NIPW01000015.1"/>
</dbReference>
<dbReference type="Pfam" id="PF01315">
    <property type="entry name" value="Ald_Xan_dh_C"/>
    <property type="match status" value="1"/>
</dbReference>
<evidence type="ECO:0000313" key="5">
    <source>
        <dbReference type="Proteomes" id="UP000196878"/>
    </source>
</evidence>
<dbReference type="InterPro" id="IPR046867">
    <property type="entry name" value="AldOxase/xan_DH_MoCoBD2"/>
</dbReference>
<sequence>MQGIAQTAHRIEDRRFLRGEGRYLADIRPEGCTAMVVVRSPHGNARIGDIDTAAALGMPGVLAVLTAADVANAGAKALPCLAEIGKWDWARPVLPARPLLAADQVRHVGEPVAVVIAETPDMARDAADMVVVDYEPLETCATVEQALAGETSIWPEAPDNIGFDWHSGDAERVADAFARAANVVSVDLYNNRVAGMSLETRGAIGEWDAREERFTLHVSSQGGHAIRRILCQNVFGIPEGRMRVITPDVGGGFGPKIFAYQEYALVLLAAVRLNRPVKWVSDRGEALISDTQGRAQTCRAELALDDTGRFLAMRFDCLSDMGAYPGQHGPNIATVAGDGLHPATYDLEAVHVRVRGVFTNTLPTDSYRGAGRPEVTYAVERLVDAAARELGFDPVDLRLRNFVPRGKMPFTTVTGQVYDDGDFAQLAERAVALSDFTGRESLREAARDCGKLSGMGLAYFIDRCGRGLDEFAELRFDPSGSAVLMVGSQNNGQGHETAYANIVAQGLGLDRRLIRVVQGDTDQVAFGRGTGGSRALAVGGNAVHLATGRVREKLEAIAAHLLEGEVSALRQEEGRFHLTGTNRSVTLADCVRAAFTPPLLPAGMEPGLSIAAHYRPERPTFPNGCHVAQVEIDIETAEIRLTRYVAVNDVGTILNPRLVEGQFHGGLAQGISQALLEEVVYDPETAQPLTGSLMDYCYPKADDFVAFEIDFVEIPCRTNPLGVKGCGEAGTIAAPPAIANAVMDALRDYDTEGLQMPFTAPKLFAVLARGPRAAGK</sequence>
<evidence type="ECO:0000256" key="1">
    <source>
        <dbReference type="ARBA" id="ARBA00022505"/>
    </source>
</evidence>
<dbReference type="SUPFAM" id="SSF56003">
    <property type="entry name" value="Molybdenum cofactor-binding domain"/>
    <property type="match status" value="1"/>
</dbReference>
<dbReference type="EMBL" id="NIPW01000015">
    <property type="protein sequence ID" value="OWJ77932.1"/>
    <property type="molecule type" value="Genomic_DNA"/>
</dbReference>
<dbReference type="SUPFAM" id="SSF54665">
    <property type="entry name" value="CO dehydrogenase molybdoprotein N-domain-like"/>
    <property type="match status" value="1"/>
</dbReference>
<dbReference type="InterPro" id="IPR008274">
    <property type="entry name" value="AldOxase/xan_DH_MoCoBD1"/>
</dbReference>
<protein>
    <submittedName>
        <fullName evidence="4">Carbon monoxide dehydrogenase</fullName>
    </submittedName>
</protein>
<evidence type="ECO:0000313" key="4">
    <source>
        <dbReference type="EMBL" id="OWJ77932.1"/>
    </source>
</evidence>
<dbReference type="Gene3D" id="3.30.365.10">
    <property type="entry name" value="Aldehyde oxidase/xanthine dehydrogenase, molybdopterin binding domain"/>
    <property type="match status" value="4"/>
</dbReference>
<dbReference type="PANTHER" id="PTHR11908">
    <property type="entry name" value="XANTHINE DEHYDROGENASE"/>
    <property type="match status" value="1"/>
</dbReference>
<dbReference type="InterPro" id="IPR036856">
    <property type="entry name" value="Ald_Oxase/Xan_DH_a/b_sf"/>
</dbReference>
<dbReference type="PANTHER" id="PTHR11908:SF132">
    <property type="entry name" value="ALDEHYDE OXIDASE 1-RELATED"/>
    <property type="match status" value="1"/>
</dbReference>
<feature type="domain" description="Aldehyde oxidase/xanthine dehydrogenase a/b hammerhead" evidence="3">
    <location>
        <begin position="18"/>
        <end position="138"/>
    </location>
</feature>
<evidence type="ECO:0000259" key="3">
    <source>
        <dbReference type="SMART" id="SM01008"/>
    </source>
</evidence>
<comment type="caution">
    <text evidence="4">The sequence shown here is derived from an EMBL/GenBank/DDBJ whole genome shotgun (WGS) entry which is preliminary data.</text>
</comment>
<dbReference type="InterPro" id="IPR000674">
    <property type="entry name" value="Ald_Oxase/Xan_DH_a/b"/>
</dbReference>
<accession>A0A212ABF3</accession>
<dbReference type="Proteomes" id="UP000196878">
    <property type="component" value="Unassembled WGS sequence"/>
</dbReference>
<reference evidence="4 5" key="1">
    <citation type="submission" date="2016-12" db="EMBL/GenBank/DDBJ databases">
        <title>Comparison of Traditional DNA-DNA Hybridization with In Silico Genomic Analysis.</title>
        <authorList>
            <person name="Nicholson A.C."/>
            <person name="Humrighouse B.W."/>
            <person name="Graziano J."/>
            <person name="Lasker B."/>
            <person name="Whitney A.M."/>
            <person name="Mcquiston J.R."/>
        </authorList>
    </citation>
    <scope>NUCLEOTIDE SEQUENCE [LARGE SCALE GENOMIC DNA]</scope>
    <source>
        <strain evidence="4 5">H2240</strain>
    </source>
</reference>
<dbReference type="GO" id="GO:0016491">
    <property type="term" value="F:oxidoreductase activity"/>
    <property type="evidence" value="ECO:0007669"/>
    <property type="project" value="UniProtKB-KW"/>
</dbReference>
<organism evidence="4 5">
    <name type="scientific">Haematobacter genomosp. 1</name>
    <dbReference type="NCBI Taxonomy" id="366618"/>
    <lineage>
        <taxon>Bacteria</taxon>
        <taxon>Pseudomonadati</taxon>
        <taxon>Pseudomonadota</taxon>
        <taxon>Alphaproteobacteria</taxon>
        <taxon>Rhodobacterales</taxon>
        <taxon>Paracoccaceae</taxon>
        <taxon>Haematobacter</taxon>
    </lineage>
</organism>
<dbReference type="Pfam" id="PF02738">
    <property type="entry name" value="MoCoBD_1"/>
    <property type="match status" value="1"/>
</dbReference>
<evidence type="ECO:0000256" key="2">
    <source>
        <dbReference type="ARBA" id="ARBA00023002"/>
    </source>
</evidence>
<dbReference type="Pfam" id="PF20256">
    <property type="entry name" value="MoCoBD_2"/>
    <property type="match status" value="1"/>
</dbReference>
<dbReference type="Gene3D" id="3.90.1170.50">
    <property type="entry name" value="Aldehyde oxidase/xanthine dehydrogenase, a/b hammerhead"/>
    <property type="match status" value="1"/>
</dbReference>
<gene>
    <name evidence="4" type="ORF">CDV49_10480</name>
</gene>
<dbReference type="OrthoDB" id="9763985at2"/>
<name>A0A212ABF3_9RHOB</name>
<dbReference type="SMART" id="SM01008">
    <property type="entry name" value="Ald_Xan_dh_C"/>
    <property type="match status" value="1"/>
</dbReference>
<dbReference type="GO" id="GO:0005506">
    <property type="term" value="F:iron ion binding"/>
    <property type="evidence" value="ECO:0007669"/>
    <property type="project" value="InterPro"/>
</dbReference>
<keyword evidence="2" id="KW-0560">Oxidoreductase</keyword>
<keyword evidence="5" id="KW-1185">Reference proteome</keyword>
<dbReference type="InterPro" id="IPR037165">
    <property type="entry name" value="AldOxase/xan_DH_Mopterin-bd_sf"/>
</dbReference>
<dbReference type="AlphaFoldDB" id="A0A212ABF3"/>
<keyword evidence="1" id="KW-0500">Molybdenum</keyword>
<dbReference type="InterPro" id="IPR016208">
    <property type="entry name" value="Ald_Oxase/xanthine_DH-like"/>
</dbReference>
<proteinExistence type="predicted"/>